<sequence>MNQSPDFIEDKPAPTFFEHPLHKFASLSKSILEYEESLAKRAKLNPKLVYKYLNNKLNVKSIIYSLINENRIITNDRYEIASLLNKYFNSVYSRSDHIESDNNDFDTQNTKKCLFDIDKIVTLKIILEYLNNVNTNKAMGVDGISPYFLKQTSKSVSYPLFLIIKKSFGSGEIPDFWRLANVSPVHKQGNRSDPKNYRPISLTSLPCRIAEKIIRDLIINFLTENELINPKQHGFIPQKSYFLTYHLSLGKQIDILFTDFSKAFDRVNHKKLLRKLKKIGIDELLLKWIESFLKNRKQRVILGDVESDWLDIFSGVPQGSVLGPLLFVIFINYLPDTLKNHCLLYADDCVIDPNNQCQSVSKLQEDIDCLIEWCKESSMDLNFNKCELISVSTRDSLEHNYIMRNPISGEIYTIPRTKLQKDLIKSDLNWHSRVCSAAS</sequence>
<accession>A0A814R0D3</accession>
<evidence type="ECO:0000313" key="3">
    <source>
        <dbReference type="Proteomes" id="UP000663879"/>
    </source>
</evidence>
<dbReference type="OrthoDB" id="426210at2759"/>
<dbReference type="PANTHER" id="PTHR33332">
    <property type="entry name" value="REVERSE TRANSCRIPTASE DOMAIN-CONTAINING PROTEIN"/>
    <property type="match status" value="1"/>
</dbReference>
<name>A0A814R0D3_9BILA</name>
<dbReference type="PROSITE" id="PS50878">
    <property type="entry name" value="RT_POL"/>
    <property type="match status" value="1"/>
</dbReference>
<comment type="caution">
    <text evidence="2">The sequence shown here is derived from an EMBL/GenBank/DDBJ whole genome shotgun (WGS) entry which is preliminary data.</text>
</comment>
<dbReference type="InterPro" id="IPR043502">
    <property type="entry name" value="DNA/RNA_pol_sf"/>
</dbReference>
<reference evidence="2" key="1">
    <citation type="submission" date="2021-02" db="EMBL/GenBank/DDBJ databases">
        <authorList>
            <person name="Nowell W R."/>
        </authorList>
    </citation>
    <scope>NUCLEOTIDE SEQUENCE</scope>
    <source>
        <strain evidence="2">Ploen Becks lab</strain>
    </source>
</reference>
<proteinExistence type="predicted"/>
<dbReference type="Proteomes" id="UP000663879">
    <property type="component" value="Unassembled WGS sequence"/>
</dbReference>
<organism evidence="2 3">
    <name type="scientific">Brachionus calyciflorus</name>
    <dbReference type="NCBI Taxonomy" id="104777"/>
    <lineage>
        <taxon>Eukaryota</taxon>
        <taxon>Metazoa</taxon>
        <taxon>Spiralia</taxon>
        <taxon>Gnathifera</taxon>
        <taxon>Rotifera</taxon>
        <taxon>Eurotatoria</taxon>
        <taxon>Monogononta</taxon>
        <taxon>Pseudotrocha</taxon>
        <taxon>Ploima</taxon>
        <taxon>Brachionidae</taxon>
        <taxon>Brachionus</taxon>
    </lineage>
</organism>
<keyword evidence="3" id="KW-1185">Reference proteome</keyword>
<dbReference type="AlphaFoldDB" id="A0A814R0D3"/>
<dbReference type="InterPro" id="IPR000477">
    <property type="entry name" value="RT_dom"/>
</dbReference>
<evidence type="ECO:0000259" key="1">
    <source>
        <dbReference type="PROSITE" id="PS50878"/>
    </source>
</evidence>
<dbReference type="CDD" id="cd01650">
    <property type="entry name" value="RT_nLTR_like"/>
    <property type="match status" value="1"/>
</dbReference>
<dbReference type="SUPFAM" id="SSF56672">
    <property type="entry name" value="DNA/RNA polymerases"/>
    <property type="match status" value="1"/>
</dbReference>
<protein>
    <recommendedName>
        <fullName evidence="1">Reverse transcriptase domain-containing protein</fullName>
    </recommendedName>
</protein>
<dbReference type="EMBL" id="CAJNOC010009280">
    <property type="protein sequence ID" value="CAF1127024.1"/>
    <property type="molecule type" value="Genomic_DNA"/>
</dbReference>
<dbReference type="Pfam" id="PF00078">
    <property type="entry name" value="RVT_1"/>
    <property type="match status" value="1"/>
</dbReference>
<feature type="domain" description="Reverse transcriptase" evidence="1">
    <location>
        <begin position="166"/>
        <end position="435"/>
    </location>
</feature>
<evidence type="ECO:0000313" key="2">
    <source>
        <dbReference type="EMBL" id="CAF1127024.1"/>
    </source>
</evidence>
<gene>
    <name evidence="2" type="ORF">OXX778_LOCUS22301</name>
</gene>